<evidence type="ECO:0000313" key="2">
    <source>
        <dbReference type="Proteomes" id="UP000634043"/>
    </source>
</evidence>
<dbReference type="EMBL" id="BMFP01000009">
    <property type="protein sequence ID" value="GGG30701.1"/>
    <property type="molecule type" value="Genomic_DNA"/>
</dbReference>
<protein>
    <submittedName>
        <fullName evidence="1">Uncharacterized protein</fullName>
    </submittedName>
</protein>
<organism evidence="1 2">
    <name type="scientific">Pontibacter amylolyticus</name>
    <dbReference type="NCBI Taxonomy" id="1424080"/>
    <lineage>
        <taxon>Bacteria</taxon>
        <taxon>Pseudomonadati</taxon>
        <taxon>Bacteroidota</taxon>
        <taxon>Cytophagia</taxon>
        <taxon>Cytophagales</taxon>
        <taxon>Hymenobacteraceae</taxon>
        <taxon>Pontibacter</taxon>
    </lineage>
</organism>
<dbReference type="RefSeq" id="WP_188503094.1">
    <property type="nucleotide sequence ID" value="NZ_BMFP01000009.1"/>
</dbReference>
<name>A0ABQ1WHL6_9BACT</name>
<comment type="caution">
    <text evidence="1">The sequence shown here is derived from an EMBL/GenBank/DDBJ whole genome shotgun (WGS) entry which is preliminary data.</text>
</comment>
<dbReference type="Proteomes" id="UP000634043">
    <property type="component" value="Unassembled WGS sequence"/>
</dbReference>
<evidence type="ECO:0000313" key="1">
    <source>
        <dbReference type="EMBL" id="GGG30701.1"/>
    </source>
</evidence>
<accession>A0ABQ1WHL6</accession>
<proteinExistence type="predicted"/>
<gene>
    <name evidence="1" type="ORF">GCM10011323_37720</name>
</gene>
<reference evidence="2" key="1">
    <citation type="journal article" date="2019" name="Int. J. Syst. Evol. Microbiol.">
        <title>The Global Catalogue of Microorganisms (GCM) 10K type strain sequencing project: providing services to taxonomists for standard genome sequencing and annotation.</title>
        <authorList>
            <consortium name="The Broad Institute Genomics Platform"/>
            <consortium name="The Broad Institute Genome Sequencing Center for Infectious Disease"/>
            <person name="Wu L."/>
            <person name="Ma J."/>
        </authorList>
    </citation>
    <scope>NUCLEOTIDE SEQUENCE [LARGE SCALE GENOMIC DNA]</scope>
    <source>
        <strain evidence="2">CGMCC 1.12749</strain>
    </source>
</reference>
<sequence>MFDNDLLQKCFHEPDLDKVEKLINYLNHISGKELTKSIIRQYLLKIKWEKKEVRLLYRCHCKAASTYLRYLIRDSDAFNKDQVKTTIADIAPYISFLDSGKTSDLLLRSTNSIPSSIHYNHAKSLFYRHDLPQDSKNNYESDLLVLYAVRLALEKRIRGFLGIDYATIKDKPIGLSKLINICKNLKETEYASTISWQEISWLNVWLNHYMHRHIRPFPWTIHQTFEILDSLLNPTMYKHGDREIHSFYASTVVFDEEQFSKEVLSKLKDLNTDIEVKWAWEKEALILN</sequence>
<keyword evidence="2" id="KW-1185">Reference proteome</keyword>